<evidence type="ECO:0000256" key="3">
    <source>
        <dbReference type="ARBA" id="ARBA00022989"/>
    </source>
</evidence>
<evidence type="ECO:0000313" key="6">
    <source>
        <dbReference type="EMBL" id="MBS4538478.1"/>
    </source>
</evidence>
<dbReference type="InterPro" id="IPR003810">
    <property type="entry name" value="Mntp/YtaF"/>
</dbReference>
<feature type="transmembrane region" description="Helical" evidence="5">
    <location>
        <begin position="189"/>
        <end position="205"/>
    </location>
</feature>
<name>A0A942Z8P1_9FIRM</name>
<feature type="transmembrane region" description="Helical" evidence="5">
    <location>
        <begin position="6"/>
        <end position="26"/>
    </location>
</feature>
<keyword evidence="1" id="KW-1003">Cell membrane</keyword>
<evidence type="ECO:0000313" key="7">
    <source>
        <dbReference type="Proteomes" id="UP000724672"/>
    </source>
</evidence>
<protein>
    <submittedName>
        <fullName evidence="6">Manganese efflux pump</fullName>
    </submittedName>
</protein>
<evidence type="ECO:0000256" key="4">
    <source>
        <dbReference type="ARBA" id="ARBA00023136"/>
    </source>
</evidence>
<dbReference type="Proteomes" id="UP000724672">
    <property type="component" value="Unassembled WGS sequence"/>
</dbReference>
<evidence type="ECO:0000256" key="1">
    <source>
        <dbReference type="ARBA" id="ARBA00022475"/>
    </source>
</evidence>
<proteinExistence type="predicted"/>
<dbReference type="AlphaFoldDB" id="A0A942Z8P1"/>
<feature type="transmembrane region" description="Helical" evidence="5">
    <location>
        <begin position="60"/>
        <end position="82"/>
    </location>
</feature>
<keyword evidence="4 5" id="KW-0472">Membrane</keyword>
<feature type="transmembrane region" description="Helical" evidence="5">
    <location>
        <begin position="33"/>
        <end position="54"/>
    </location>
</feature>
<dbReference type="PANTHER" id="PTHR35529">
    <property type="entry name" value="MANGANESE EFFLUX PUMP MNTP-RELATED"/>
    <property type="match status" value="1"/>
</dbReference>
<feature type="transmembrane region" description="Helical" evidence="5">
    <location>
        <begin position="131"/>
        <end position="153"/>
    </location>
</feature>
<keyword evidence="7" id="KW-1185">Reference proteome</keyword>
<evidence type="ECO:0000256" key="5">
    <source>
        <dbReference type="SAM" id="Phobius"/>
    </source>
</evidence>
<dbReference type="Pfam" id="PF02659">
    <property type="entry name" value="Mntp"/>
    <property type="match status" value="1"/>
</dbReference>
<reference evidence="6" key="1">
    <citation type="submission" date="2019-12" db="EMBL/GenBank/DDBJ databases">
        <title>Clostridiaceae gen. nov. sp. nov., isolated from sediment in Xinjiang, China.</title>
        <authorList>
            <person name="Zhang R."/>
        </authorList>
    </citation>
    <scope>NUCLEOTIDE SEQUENCE</scope>
    <source>
        <strain evidence="6">D2Q-11</strain>
    </source>
</reference>
<evidence type="ECO:0000256" key="2">
    <source>
        <dbReference type="ARBA" id="ARBA00022692"/>
    </source>
</evidence>
<dbReference type="PANTHER" id="PTHR35529:SF2">
    <property type="entry name" value="SPORULATION PROTEIN YTAF-RELATED"/>
    <property type="match status" value="1"/>
</dbReference>
<organism evidence="6 7">
    <name type="scientific">Anaeromonas frigoriresistens</name>
    <dbReference type="NCBI Taxonomy" id="2683708"/>
    <lineage>
        <taxon>Bacteria</taxon>
        <taxon>Bacillati</taxon>
        <taxon>Bacillota</taxon>
        <taxon>Tissierellia</taxon>
        <taxon>Tissierellales</taxon>
        <taxon>Thermohalobacteraceae</taxon>
        <taxon>Anaeromonas</taxon>
    </lineage>
</organism>
<feature type="transmembrane region" description="Helical" evidence="5">
    <location>
        <begin position="159"/>
        <end position="177"/>
    </location>
</feature>
<dbReference type="RefSeq" id="WP_203366405.1">
    <property type="nucleotide sequence ID" value="NZ_WSFT01000034.1"/>
</dbReference>
<keyword evidence="2 5" id="KW-0812">Transmembrane</keyword>
<sequence length="206" mass="22574">MDLISLVLIATAVSIDGFWGGFAFGLRKIRIKFLPLIIISFMSVILSMVTMQIGYNLKEFIPLASAKYIGAGLLILLGLFTLRESKKQEDSLSNDSTKISDFKPRDLIKVIRNPLLSDIDKQNDIKAMEGIILGLAVGMDASIAAFTVSLMGVNPYTTPFLFGLTHFVLIGVGNVVARHNEINQLGQKFSYLPGLILMVLGVLRLV</sequence>
<accession>A0A942Z8P1</accession>
<gene>
    <name evidence="6" type="ORF">GOQ27_08375</name>
</gene>
<dbReference type="EMBL" id="WSFT01000034">
    <property type="protein sequence ID" value="MBS4538478.1"/>
    <property type="molecule type" value="Genomic_DNA"/>
</dbReference>
<keyword evidence="3 5" id="KW-1133">Transmembrane helix</keyword>
<comment type="caution">
    <text evidence="6">The sequence shown here is derived from an EMBL/GenBank/DDBJ whole genome shotgun (WGS) entry which is preliminary data.</text>
</comment>